<gene>
    <name evidence="1" type="ORF">PIB30_070061</name>
</gene>
<organism evidence="1 2">
    <name type="scientific">Stylosanthes scabra</name>
    <dbReference type="NCBI Taxonomy" id="79078"/>
    <lineage>
        <taxon>Eukaryota</taxon>
        <taxon>Viridiplantae</taxon>
        <taxon>Streptophyta</taxon>
        <taxon>Embryophyta</taxon>
        <taxon>Tracheophyta</taxon>
        <taxon>Spermatophyta</taxon>
        <taxon>Magnoliopsida</taxon>
        <taxon>eudicotyledons</taxon>
        <taxon>Gunneridae</taxon>
        <taxon>Pentapetalae</taxon>
        <taxon>rosids</taxon>
        <taxon>fabids</taxon>
        <taxon>Fabales</taxon>
        <taxon>Fabaceae</taxon>
        <taxon>Papilionoideae</taxon>
        <taxon>50 kb inversion clade</taxon>
        <taxon>dalbergioids sensu lato</taxon>
        <taxon>Dalbergieae</taxon>
        <taxon>Pterocarpus clade</taxon>
        <taxon>Stylosanthes</taxon>
    </lineage>
</organism>
<evidence type="ECO:0000313" key="1">
    <source>
        <dbReference type="EMBL" id="MED6137981.1"/>
    </source>
</evidence>
<proteinExistence type="predicted"/>
<keyword evidence="2" id="KW-1185">Reference proteome</keyword>
<accession>A0ABU6SPF9</accession>
<reference evidence="1 2" key="1">
    <citation type="journal article" date="2023" name="Plants (Basel)">
        <title>Bridging the Gap: Combining Genomics and Transcriptomics Approaches to Understand Stylosanthes scabra, an Orphan Legume from the Brazilian Caatinga.</title>
        <authorList>
            <person name="Ferreira-Neto J.R.C."/>
            <person name="da Silva M.D."/>
            <person name="Binneck E."/>
            <person name="de Melo N.F."/>
            <person name="da Silva R.H."/>
            <person name="de Melo A.L.T.M."/>
            <person name="Pandolfi V."/>
            <person name="Bustamante F.O."/>
            <person name="Brasileiro-Vidal A.C."/>
            <person name="Benko-Iseppon A.M."/>
        </authorList>
    </citation>
    <scope>NUCLEOTIDE SEQUENCE [LARGE SCALE GENOMIC DNA]</scope>
    <source>
        <tissue evidence="1">Leaves</tissue>
    </source>
</reference>
<evidence type="ECO:0000313" key="2">
    <source>
        <dbReference type="Proteomes" id="UP001341840"/>
    </source>
</evidence>
<feature type="non-terminal residue" evidence="1">
    <location>
        <position position="1"/>
    </location>
</feature>
<dbReference type="Proteomes" id="UP001341840">
    <property type="component" value="Unassembled WGS sequence"/>
</dbReference>
<sequence>TMAKTYAEADVILPENGRGRSLEFHDKKEEGDGGGEKYLRWIKEEGKRQVAGPTVGVRVGAGIVDTGGGGGHQFLAMRAREIEDWNFGFEGVRALDGSS</sequence>
<dbReference type="EMBL" id="JASCZI010061196">
    <property type="protein sequence ID" value="MED6137981.1"/>
    <property type="molecule type" value="Genomic_DNA"/>
</dbReference>
<comment type="caution">
    <text evidence="1">The sequence shown here is derived from an EMBL/GenBank/DDBJ whole genome shotgun (WGS) entry which is preliminary data.</text>
</comment>
<protein>
    <submittedName>
        <fullName evidence="1">Uncharacterized protein</fullName>
    </submittedName>
</protein>
<name>A0ABU6SPF9_9FABA</name>